<dbReference type="InterPro" id="IPR050927">
    <property type="entry name" value="TRPM"/>
</dbReference>
<gene>
    <name evidence="3" type="ORF">DILT_LOCUS5564</name>
</gene>
<dbReference type="EMBL" id="UYRU01047665">
    <property type="protein sequence ID" value="VDN09733.1"/>
    <property type="molecule type" value="Genomic_DNA"/>
</dbReference>
<feature type="transmembrane region" description="Helical" evidence="2">
    <location>
        <begin position="26"/>
        <end position="43"/>
    </location>
</feature>
<dbReference type="GO" id="GO:0005886">
    <property type="term" value="C:plasma membrane"/>
    <property type="evidence" value="ECO:0007669"/>
    <property type="project" value="TreeGrafter"/>
</dbReference>
<organism evidence="3 4">
    <name type="scientific">Dibothriocephalus latus</name>
    <name type="common">Fish tapeworm</name>
    <name type="synonym">Diphyllobothrium latum</name>
    <dbReference type="NCBI Taxonomy" id="60516"/>
    <lineage>
        <taxon>Eukaryota</taxon>
        <taxon>Metazoa</taxon>
        <taxon>Spiralia</taxon>
        <taxon>Lophotrochozoa</taxon>
        <taxon>Platyhelminthes</taxon>
        <taxon>Cestoda</taxon>
        <taxon>Eucestoda</taxon>
        <taxon>Diphyllobothriidea</taxon>
        <taxon>Diphyllobothriidae</taxon>
        <taxon>Dibothriocephalus</taxon>
    </lineage>
</organism>
<keyword evidence="4" id="KW-1185">Reference proteome</keyword>
<sequence>MQWDGTLTYDHPVFILTEERFTLARVFYAFSLFAFFVRLMYIFSFSIVLGPKLIMIRRMVTNDLLPFLMLLFVILIGYGVSVSALSYPNGYYASIFQRMSPGKIIYEFMMTSYFQMLGDFGLNILEGEGQSFADNFALESKLVKWEYMKAQGILRAQADSEFGARRIGANGPRLTTVLRGRAQAGGGGTHGVTRGPAGREEGHTGSQMLEGLSNLLGTDSEFIEGRFEALQTCYSKIAGLEDRMEKIGTLMRKLATTVTTISHMQTRILASLEPGQGRRLVGQGKSKRHPKTTEITNQLIADVIREAVKGLSKHCTDINEKIEEKLRIEGLCIKAVMTYPKPPCTQLDVVTPLPKMPPSRRPDAIPPSGQVFERLIGSHRLWRISPFNFERRPGMRVNIPDEKIDWKVVYPDYRPFTITGERLAYPYPEIEDGPQMQVALDMLFKYFTASLLNTFT</sequence>
<evidence type="ECO:0000313" key="4">
    <source>
        <dbReference type="Proteomes" id="UP000281553"/>
    </source>
</evidence>
<reference evidence="3 4" key="1">
    <citation type="submission" date="2018-11" db="EMBL/GenBank/DDBJ databases">
        <authorList>
            <consortium name="Pathogen Informatics"/>
        </authorList>
    </citation>
    <scope>NUCLEOTIDE SEQUENCE [LARGE SCALE GENOMIC DNA]</scope>
</reference>
<feature type="transmembrane region" description="Helical" evidence="2">
    <location>
        <begin position="64"/>
        <end position="87"/>
    </location>
</feature>
<evidence type="ECO:0008006" key="5">
    <source>
        <dbReference type="Google" id="ProtNLM"/>
    </source>
</evidence>
<keyword evidence="2" id="KW-1133">Transmembrane helix</keyword>
<dbReference type="PANTHER" id="PTHR13800:SF1">
    <property type="entry name" value="TRANSIENT RECEPTOR POTENTIAL CATION CHANNEL TRPM"/>
    <property type="match status" value="1"/>
</dbReference>
<protein>
    <recommendedName>
        <fullName evidence="5">Ion transport domain-containing protein</fullName>
    </recommendedName>
</protein>
<evidence type="ECO:0000313" key="3">
    <source>
        <dbReference type="EMBL" id="VDN09733.1"/>
    </source>
</evidence>
<proteinExistence type="predicted"/>
<feature type="region of interest" description="Disordered" evidence="1">
    <location>
        <begin position="181"/>
        <end position="205"/>
    </location>
</feature>
<keyword evidence="2" id="KW-0812">Transmembrane</keyword>
<dbReference type="OrthoDB" id="6261290at2759"/>
<name>A0A3P7LGD7_DIBLA</name>
<accession>A0A3P7LGD7</accession>
<dbReference type="GO" id="GO:0005261">
    <property type="term" value="F:monoatomic cation channel activity"/>
    <property type="evidence" value="ECO:0007669"/>
    <property type="project" value="TreeGrafter"/>
</dbReference>
<dbReference type="PANTHER" id="PTHR13800">
    <property type="entry name" value="TRANSIENT RECEPTOR POTENTIAL CATION CHANNEL, SUBFAMILY M, MEMBER 6"/>
    <property type="match status" value="1"/>
</dbReference>
<evidence type="ECO:0000256" key="1">
    <source>
        <dbReference type="SAM" id="MobiDB-lite"/>
    </source>
</evidence>
<keyword evidence="2" id="KW-0472">Membrane</keyword>
<dbReference type="Proteomes" id="UP000281553">
    <property type="component" value="Unassembled WGS sequence"/>
</dbReference>
<dbReference type="GO" id="GO:0030001">
    <property type="term" value="P:metal ion transport"/>
    <property type="evidence" value="ECO:0007669"/>
    <property type="project" value="TreeGrafter"/>
</dbReference>
<evidence type="ECO:0000256" key="2">
    <source>
        <dbReference type="SAM" id="Phobius"/>
    </source>
</evidence>
<dbReference type="AlphaFoldDB" id="A0A3P7LGD7"/>